<dbReference type="GO" id="GO:0016075">
    <property type="term" value="P:rRNA catabolic process"/>
    <property type="evidence" value="ECO:0007669"/>
    <property type="project" value="TreeGrafter"/>
</dbReference>
<dbReference type="CDD" id="cd11368">
    <property type="entry name" value="RNase_PH_RRP45"/>
    <property type="match status" value="1"/>
</dbReference>
<dbReference type="Proteomes" id="UP000472270">
    <property type="component" value="Unassembled WGS sequence"/>
</dbReference>
<keyword evidence="5" id="KW-0963">Cytoplasm</keyword>
<dbReference type="RefSeq" id="XP_016425963.1">
    <property type="nucleotide sequence ID" value="XM_016570477.1"/>
</dbReference>
<feature type="domain" description="Exoribonuclease phosphorolytic" evidence="11">
    <location>
        <begin position="32"/>
        <end position="163"/>
    </location>
</feature>
<dbReference type="GO" id="GO:0071028">
    <property type="term" value="P:nuclear mRNA surveillance"/>
    <property type="evidence" value="ECO:0007669"/>
    <property type="project" value="TreeGrafter"/>
</dbReference>
<dbReference type="GO" id="GO:0034475">
    <property type="term" value="P:U4 snRNA 3'-end processing"/>
    <property type="evidence" value="ECO:0007669"/>
    <property type="project" value="TreeGrafter"/>
</dbReference>
<comment type="similarity">
    <text evidence="3">Belongs to the RNase PH family.</text>
</comment>
<dbReference type="GO" id="GO:0000176">
    <property type="term" value="C:nuclear exosome (RNase complex)"/>
    <property type="evidence" value="ECO:0007669"/>
    <property type="project" value="TreeGrafter"/>
</dbReference>
<dbReference type="AlphaFoldDB" id="A0A673G698"/>
<evidence type="ECO:0000256" key="1">
    <source>
        <dbReference type="ARBA" id="ARBA00004496"/>
    </source>
</evidence>
<name>A0A673G698_9TELE</name>
<dbReference type="GO" id="GO:0035925">
    <property type="term" value="F:mRNA 3'-UTR AU-rich region binding"/>
    <property type="evidence" value="ECO:0007669"/>
    <property type="project" value="TreeGrafter"/>
</dbReference>
<evidence type="ECO:0000256" key="4">
    <source>
        <dbReference type="ARBA" id="ARBA00019572"/>
    </source>
</evidence>
<evidence type="ECO:0000259" key="12">
    <source>
        <dbReference type="Pfam" id="PF03725"/>
    </source>
</evidence>
<accession>A0A673G698</accession>
<dbReference type="InterPro" id="IPR020568">
    <property type="entry name" value="Ribosomal_Su5_D2-typ_SF"/>
</dbReference>
<evidence type="ECO:0000313" key="13">
    <source>
        <dbReference type="Ensembl" id="ENSSRHP00000007642.1"/>
    </source>
</evidence>
<keyword evidence="14" id="KW-1185">Reference proteome</keyword>
<dbReference type="SUPFAM" id="SSF55666">
    <property type="entry name" value="Ribonuclease PH domain 2-like"/>
    <property type="match status" value="1"/>
</dbReference>
<evidence type="ECO:0000256" key="5">
    <source>
        <dbReference type="ARBA" id="ARBA00022490"/>
    </source>
</evidence>
<dbReference type="InterPro" id="IPR001247">
    <property type="entry name" value="ExoRNase_PH_dom1"/>
</dbReference>
<dbReference type="Ensembl" id="ENSSRHT00000007882.1">
    <property type="protein sequence ID" value="ENSSRHP00000007642.1"/>
    <property type="gene ID" value="ENSSRHG00000004395.1"/>
</dbReference>
<dbReference type="GO" id="GO:0071038">
    <property type="term" value="P:TRAMP-dependent tRNA surveillance pathway"/>
    <property type="evidence" value="ECO:0007669"/>
    <property type="project" value="TreeGrafter"/>
</dbReference>
<dbReference type="InterPro" id="IPR033100">
    <property type="entry name" value="Rrp45"/>
</dbReference>
<evidence type="ECO:0000313" key="14">
    <source>
        <dbReference type="Proteomes" id="UP000472270"/>
    </source>
</evidence>
<dbReference type="InterPro" id="IPR027408">
    <property type="entry name" value="PNPase/RNase_PH_dom_sf"/>
</dbReference>
<reference evidence="13" key="2">
    <citation type="submission" date="2025-09" db="UniProtKB">
        <authorList>
            <consortium name="Ensembl"/>
        </authorList>
    </citation>
    <scope>IDENTIFICATION</scope>
</reference>
<dbReference type="GO" id="GO:0071035">
    <property type="term" value="P:nuclear polyadenylation-dependent rRNA catabolic process"/>
    <property type="evidence" value="ECO:0007669"/>
    <property type="project" value="TreeGrafter"/>
</dbReference>
<evidence type="ECO:0000259" key="11">
    <source>
        <dbReference type="Pfam" id="PF01138"/>
    </source>
</evidence>
<dbReference type="GeneID" id="107754146"/>
<dbReference type="SUPFAM" id="SSF54211">
    <property type="entry name" value="Ribosomal protein S5 domain 2-like"/>
    <property type="match status" value="1"/>
</dbReference>
<dbReference type="FunFam" id="3.30.230.70:FF:000005">
    <property type="entry name" value="Exosome complex component RRP45"/>
    <property type="match status" value="1"/>
</dbReference>
<organism evidence="13 14">
    <name type="scientific">Sinocyclocheilus rhinocerous</name>
    <dbReference type="NCBI Taxonomy" id="307959"/>
    <lineage>
        <taxon>Eukaryota</taxon>
        <taxon>Metazoa</taxon>
        <taxon>Chordata</taxon>
        <taxon>Craniata</taxon>
        <taxon>Vertebrata</taxon>
        <taxon>Euteleostomi</taxon>
        <taxon>Actinopterygii</taxon>
        <taxon>Neopterygii</taxon>
        <taxon>Teleostei</taxon>
        <taxon>Ostariophysi</taxon>
        <taxon>Cypriniformes</taxon>
        <taxon>Cyprinidae</taxon>
        <taxon>Cyprininae</taxon>
        <taxon>Sinocyclocheilus</taxon>
    </lineage>
</organism>
<keyword evidence="8" id="KW-0694">RNA-binding</keyword>
<feature type="domain" description="Exoribonuclease phosphorolytic" evidence="12">
    <location>
        <begin position="189"/>
        <end position="255"/>
    </location>
</feature>
<dbReference type="OrthoDB" id="10264038at2759"/>
<keyword evidence="9" id="KW-0539">Nucleus</keyword>
<dbReference type="GO" id="GO:0034473">
    <property type="term" value="P:U1 snRNA 3'-end processing"/>
    <property type="evidence" value="ECO:0007669"/>
    <property type="project" value="TreeGrafter"/>
</dbReference>
<evidence type="ECO:0000256" key="9">
    <source>
        <dbReference type="ARBA" id="ARBA00023242"/>
    </source>
</evidence>
<proteinExistence type="inferred from homology"/>
<dbReference type="GO" id="GO:0034476">
    <property type="term" value="P:U5 snRNA 3'-end processing"/>
    <property type="evidence" value="ECO:0007669"/>
    <property type="project" value="TreeGrafter"/>
</dbReference>
<protein>
    <recommendedName>
        <fullName evidence="4">Exosome complex component RRP45</fullName>
    </recommendedName>
    <alternativeName>
        <fullName evidence="10">Exosome component 9</fullName>
    </alternativeName>
</protein>
<keyword evidence="6" id="KW-0698">rRNA processing</keyword>
<dbReference type="Gene3D" id="3.30.230.70">
    <property type="entry name" value="GHMP Kinase, N-terminal domain"/>
    <property type="match status" value="1"/>
</dbReference>
<dbReference type="PANTHER" id="PTHR11097:SF14">
    <property type="entry name" value="EXOSOME COMPLEX COMPONENT RRP45"/>
    <property type="match status" value="1"/>
</dbReference>
<reference evidence="13" key="1">
    <citation type="submission" date="2025-08" db="UniProtKB">
        <authorList>
            <consortium name="Ensembl"/>
        </authorList>
    </citation>
    <scope>IDENTIFICATION</scope>
</reference>
<dbReference type="InterPro" id="IPR036345">
    <property type="entry name" value="ExoRNase_PH_dom2_sf"/>
</dbReference>
<evidence type="ECO:0000256" key="7">
    <source>
        <dbReference type="ARBA" id="ARBA00022835"/>
    </source>
</evidence>
<dbReference type="Pfam" id="PF01138">
    <property type="entry name" value="RNase_PH"/>
    <property type="match status" value="1"/>
</dbReference>
<dbReference type="Pfam" id="PF03725">
    <property type="entry name" value="RNase_PH_C"/>
    <property type="match status" value="1"/>
</dbReference>
<dbReference type="GO" id="GO:0000467">
    <property type="term" value="P:exonucleolytic trimming to generate mature 3'-end of 5.8S rRNA from tricistronic rRNA transcript (SSU-rRNA, 5.8S rRNA, LSU-rRNA)"/>
    <property type="evidence" value="ECO:0007669"/>
    <property type="project" value="TreeGrafter"/>
</dbReference>
<dbReference type="InterPro" id="IPR050590">
    <property type="entry name" value="Exosome_comp_Rrp42_subfam"/>
</dbReference>
<evidence type="ECO:0000256" key="8">
    <source>
        <dbReference type="ARBA" id="ARBA00022884"/>
    </source>
</evidence>
<evidence type="ECO:0000256" key="3">
    <source>
        <dbReference type="ARBA" id="ARBA00006678"/>
    </source>
</evidence>
<gene>
    <name evidence="13" type="primary">LOC107754146</name>
</gene>
<dbReference type="GO" id="GO:0005730">
    <property type="term" value="C:nucleolus"/>
    <property type="evidence" value="ECO:0007669"/>
    <property type="project" value="UniProtKB-SubCell"/>
</dbReference>
<evidence type="ECO:0000256" key="2">
    <source>
        <dbReference type="ARBA" id="ARBA00004604"/>
    </source>
</evidence>
<dbReference type="KEGG" id="srx:107754146"/>
<comment type="subcellular location">
    <subcellularLocation>
        <location evidence="1">Cytoplasm</location>
    </subcellularLocation>
    <subcellularLocation>
        <location evidence="2">Nucleus</location>
        <location evidence="2">Nucleolus</location>
    </subcellularLocation>
</comment>
<evidence type="ECO:0000256" key="6">
    <source>
        <dbReference type="ARBA" id="ARBA00022552"/>
    </source>
</evidence>
<evidence type="ECO:0000256" key="10">
    <source>
        <dbReference type="ARBA" id="ARBA00032660"/>
    </source>
</evidence>
<dbReference type="PANTHER" id="PTHR11097">
    <property type="entry name" value="EXOSOME COMPLEX EXONUCLEASE RIBOSOMAL RNA PROCESSING PROTEIN"/>
    <property type="match status" value="1"/>
</dbReference>
<keyword evidence="7" id="KW-0271">Exosome</keyword>
<dbReference type="GO" id="GO:0000177">
    <property type="term" value="C:cytoplasmic exosome (RNase complex)"/>
    <property type="evidence" value="ECO:0007669"/>
    <property type="project" value="TreeGrafter"/>
</dbReference>
<dbReference type="InterPro" id="IPR015847">
    <property type="entry name" value="ExoRNase_PH_dom2"/>
</dbReference>
<sequence>MRDIPLSNCERRFLLKAIEEKKRLDGRQTYDYRNIKITFGTDYGCCIVELGRTRVLCQVSCELVPPKDSRPTEGIMFFNLELSPMASPAFEPNRQSELLVMLNRQLERCLRNSKCIDTESLCVVSGEKVWQIRVDVHVLNHDGNLMDAASIAAISALSHFRRPDVAIQGRDITVFSPEERDPIPLSIYHMPICVSFAFFLQGSYLLVDPCEREERVKDGLLVIAMNKHREICSIQSSGGIMLLKDQVLRCSKIASVKVSEITELINKALENDRKIRKEGGKFGFAESMPKERITTLKRDEAPVEMTDVKETANEIVNRTETPTEAVSSPVLVAMGTAQVGEGIVNSWGLDEDEEDEPQTEDTKTDEVLVISDSEEEEVVILNEEAQKSTKPSKQK</sequence>